<feature type="compositionally biased region" description="Basic and acidic residues" evidence="1">
    <location>
        <begin position="1"/>
        <end position="15"/>
    </location>
</feature>
<organism evidence="2 3">
    <name type="scientific">Solanum tuberosum</name>
    <name type="common">Potato</name>
    <dbReference type="NCBI Taxonomy" id="4113"/>
    <lineage>
        <taxon>Eukaryota</taxon>
        <taxon>Viridiplantae</taxon>
        <taxon>Streptophyta</taxon>
        <taxon>Embryophyta</taxon>
        <taxon>Tracheophyta</taxon>
        <taxon>Spermatophyta</taxon>
        <taxon>Magnoliopsida</taxon>
        <taxon>eudicotyledons</taxon>
        <taxon>Gunneridae</taxon>
        <taxon>Pentapetalae</taxon>
        <taxon>asterids</taxon>
        <taxon>lamiids</taxon>
        <taxon>Solanales</taxon>
        <taxon>Solanaceae</taxon>
        <taxon>Solanoideae</taxon>
        <taxon>Solaneae</taxon>
        <taxon>Solanum</taxon>
    </lineage>
</organism>
<accession>A0ABQ7WLE7</accession>
<sequence length="55" mass="6286">MAQKDGRESDNDEVRNQMASQETVSTEEVRVLRQQMAEMYEAWMSGQAPPSSIHD</sequence>
<evidence type="ECO:0000256" key="1">
    <source>
        <dbReference type="SAM" id="MobiDB-lite"/>
    </source>
</evidence>
<name>A0ABQ7WLE7_SOLTU</name>
<protein>
    <submittedName>
        <fullName evidence="2">Uncharacterized protein</fullName>
    </submittedName>
</protein>
<evidence type="ECO:0000313" key="3">
    <source>
        <dbReference type="Proteomes" id="UP000826656"/>
    </source>
</evidence>
<feature type="region of interest" description="Disordered" evidence="1">
    <location>
        <begin position="1"/>
        <end position="28"/>
    </location>
</feature>
<gene>
    <name evidence="2" type="ORF">KY290_001131</name>
</gene>
<reference evidence="2 3" key="1">
    <citation type="journal article" date="2021" name="bioRxiv">
        <title>Chromosome-scale and haplotype-resolved genome assembly of a tetraploid potato cultivar.</title>
        <authorList>
            <person name="Sun H."/>
            <person name="Jiao W.-B."/>
            <person name="Krause K."/>
            <person name="Campoy J.A."/>
            <person name="Goel M."/>
            <person name="Folz-Donahue K."/>
            <person name="Kukat C."/>
            <person name="Huettel B."/>
            <person name="Schneeberger K."/>
        </authorList>
    </citation>
    <scope>NUCLEOTIDE SEQUENCE [LARGE SCALE GENOMIC DNA]</scope>
    <source>
        <strain evidence="2">SolTubOtavaFocal</strain>
        <tissue evidence="2">Leaves</tissue>
    </source>
</reference>
<keyword evidence="3" id="KW-1185">Reference proteome</keyword>
<evidence type="ECO:0000313" key="2">
    <source>
        <dbReference type="EMBL" id="KAH0781533.1"/>
    </source>
</evidence>
<feature type="compositionally biased region" description="Polar residues" evidence="1">
    <location>
        <begin position="17"/>
        <end position="26"/>
    </location>
</feature>
<comment type="caution">
    <text evidence="2">The sequence shown here is derived from an EMBL/GenBank/DDBJ whole genome shotgun (WGS) entry which is preliminary data.</text>
</comment>
<dbReference type="EMBL" id="JAIVGD010000001">
    <property type="protein sequence ID" value="KAH0781533.1"/>
    <property type="molecule type" value="Genomic_DNA"/>
</dbReference>
<dbReference type="Proteomes" id="UP000826656">
    <property type="component" value="Unassembled WGS sequence"/>
</dbReference>
<proteinExistence type="predicted"/>